<dbReference type="FunFam" id="1.10.510.10:FF:000571">
    <property type="entry name" value="Maternal embryonic leucine zipper kinase"/>
    <property type="match status" value="1"/>
</dbReference>
<evidence type="ECO:0000256" key="2">
    <source>
        <dbReference type="ARBA" id="ARBA00022527"/>
    </source>
</evidence>
<dbReference type="GO" id="GO:0005737">
    <property type="term" value="C:cytoplasm"/>
    <property type="evidence" value="ECO:0007669"/>
    <property type="project" value="TreeGrafter"/>
</dbReference>
<gene>
    <name evidence="10" type="ORF">BON22_1102</name>
</gene>
<evidence type="ECO:0000256" key="7">
    <source>
        <dbReference type="ARBA" id="ARBA00047899"/>
    </source>
</evidence>
<dbReference type="SMART" id="SM00220">
    <property type="entry name" value="S_TKc"/>
    <property type="match status" value="1"/>
</dbReference>
<dbReference type="EMBL" id="MPUK01000002">
    <property type="protein sequence ID" value="ONH68715.1"/>
    <property type="molecule type" value="Genomic_DNA"/>
</dbReference>
<evidence type="ECO:0000256" key="5">
    <source>
        <dbReference type="ARBA" id="ARBA00022777"/>
    </source>
</evidence>
<reference evidence="11" key="1">
    <citation type="journal article" date="2017" name="Genome Announc.">
        <title>Genome sequences of Cyberlindnera fabianii 65, Pichia kudriavzevii 129, and Saccharomyces cerevisiae 131 isolated from fermented masau fruits in Zimbabwe.</title>
        <authorList>
            <person name="van Rijswijck I.M.H."/>
            <person name="Derks M.F.L."/>
            <person name="Abee T."/>
            <person name="de Ridder D."/>
            <person name="Smid E.J."/>
        </authorList>
    </citation>
    <scope>NUCLEOTIDE SEQUENCE [LARGE SCALE GENOMIC DNA]</scope>
    <source>
        <strain evidence="11">65</strain>
    </source>
</reference>
<dbReference type="AlphaFoldDB" id="A0A1V2LAQ5"/>
<evidence type="ECO:0000256" key="1">
    <source>
        <dbReference type="ARBA" id="ARBA00012513"/>
    </source>
</evidence>
<keyword evidence="2" id="KW-0723">Serine/threonine-protein kinase</keyword>
<dbReference type="Pfam" id="PF00069">
    <property type="entry name" value="Pkinase"/>
    <property type="match status" value="1"/>
</dbReference>
<dbReference type="GO" id="GO:0035861">
    <property type="term" value="C:site of double-strand break"/>
    <property type="evidence" value="ECO:0007669"/>
    <property type="project" value="TreeGrafter"/>
</dbReference>
<dbReference type="VEuPathDB" id="FungiDB:BON22_1102"/>
<dbReference type="GO" id="GO:0007095">
    <property type="term" value="P:mitotic G2 DNA damage checkpoint signaling"/>
    <property type="evidence" value="ECO:0007669"/>
    <property type="project" value="TreeGrafter"/>
</dbReference>
<dbReference type="OMA" id="ACIKKAC"/>
<evidence type="ECO:0000256" key="8">
    <source>
        <dbReference type="ARBA" id="ARBA00048679"/>
    </source>
</evidence>
<dbReference type="Gene3D" id="1.10.510.10">
    <property type="entry name" value="Transferase(Phosphotransferase) domain 1"/>
    <property type="match status" value="1"/>
</dbReference>
<comment type="caution">
    <text evidence="10">The sequence shown here is derived from an EMBL/GenBank/DDBJ whole genome shotgun (WGS) entry which is preliminary data.</text>
</comment>
<dbReference type="Proteomes" id="UP000189513">
    <property type="component" value="Unassembled WGS sequence"/>
</dbReference>
<dbReference type="InterPro" id="IPR000719">
    <property type="entry name" value="Prot_kinase_dom"/>
</dbReference>
<feature type="domain" description="Protein kinase" evidence="9">
    <location>
        <begin position="20"/>
        <end position="289"/>
    </location>
</feature>
<dbReference type="GO" id="GO:0005524">
    <property type="term" value="F:ATP binding"/>
    <property type="evidence" value="ECO:0007669"/>
    <property type="project" value="UniProtKB-KW"/>
</dbReference>
<evidence type="ECO:0000256" key="4">
    <source>
        <dbReference type="ARBA" id="ARBA00022741"/>
    </source>
</evidence>
<protein>
    <recommendedName>
        <fullName evidence="1">non-specific serine/threonine protein kinase</fullName>
        <ecNumber evidence="1">2.7.11.1</ecNumber>
    </recommendedName>
</protein>
<evidence type="ECO:0000256" key="6">
    <source>
        <dbReference type="ARBA" id="ARBA00022840"/>
    </source>
</evidence>
<comment type="catalytic activity">
    <reaction evidence="7">
        <text>L-threonyl-[protein] + ATP = O-phospho-L-threonyl-[protein] + ADP + H(+)</text>
        <dbReference type="Rhea" id="RHEA:46608"/>
        <dbReference type="Rhea" id="RHEA-COMP:11060"/>
        <dbReference type="Rhea" id="RHEA-COMP:11605"/>
        <dbReference type="ChEBI" id="CHEBI:15378"/>
        <dbReference type="ChEBI" id="CHEBI:30013"/>
        <dbReference type="ChEBI" id="CHEBI:30616"/>
        <dbReference type="ChEBI" id="CHEBI:61977"/>
        <dbReference type="ChEBI" id="CHEBI:456216"/>
        <dbReference type="EC" id="2.7.11.1"/>
    </reaction>
</comment>
<proteinExistence type="predicted"/>
<evidence type="ECO:0000256" key="3">
    <source>
        <dbReference type="ARBA" id="ARBA00022679"/>
    </source>
</evidence>
<dbReference type="InterPro" id="IPR011009">
    <property type="entry name" value="Kinase-like_dom_sf"/>
</dbReference>
<keyword evidence="3" id="KW-0808">Transferase</keyword>
<accession>A0A1V2LAQ5</accession>
<dbReference type="SUPFAM" id="SSF56112">
    <property type="entry name" value="Protein kinase-like (PK-like)"/>
    <property type="match status" value="1"/>
</dbReference>
<dbReference type="EC" id="2.7.11.1" evidence="1"/>
<keyword evidence="4" id="KW-0547">Nucleotide-binding</keyword>
<dbReference type="GO" id="GO:0005634">
    <property type="term" value="C:nucleus"/>
    <property type="evidence" value="ECO:0007669"/>
    <property type="project" value="TreeGrafter"/>
</dbReference>
<name>A0A1V2LAQ5_CYBFA</name>
<keyword evidence="11" id="KW-1185">Reference proteome</keyword>
<evidence type="ECO:0000313" key="11">
    <source>
        <dbReference type="Proteomes" id="UP000189513"/>
    </source>
</evidence>
<dbReference type="InterPro" id="IPR008271">
    <property type="entry name" value="Ser/Thr_kinase_AS"/>
</dbReference>
<sequence>MSFSQFRFSQLDPLPKIDNVQLGNTIGQGSFAMYVLISHSSVKLASSKNQTFAIKFIHRQMCLRRGLSDDEIAREVLLHRHCSGHPNVIKVLHHGADTNWLFIAMELATGGDLFDKIEPDVGVDEVVSQFYFKQMISAIEFCHKQGVAHRDIKPENILLDSRGNLKLTDFGLAAVFMKKSGAKRLCYTPCGSPPYMAPEVVDRNGYDPAKADIWSLGAVLYVLLAGETPWEEPSMHDPDFRKFAESGGKVLSGAWARFSPPVLSLLRLLMRPNVEERGTIDRAMNHIWVVRDNILAAPDGTCKDPMLLTTKLFENLHIGLSDEAFHQSSQAERYDSMVDQNNYPMSQPVADIAAMMDDGDPVDIMLRQLPATQQAYTERSKPRADLSEMENIIKIVSSDPALLQFSTDKKAAIAKLSMDAFQMNSAERLTRFFSVLDLQDLVEILMTSLTRMGVQCSYNFDEENIPDDMKLGTKGSLQISVVLRDRRKMYLRGCIKVSRVQNLRLKKVEFFKTTGDPLEWRRFFKRTTVLSREAVYVDKSEEP</sequence>
<keyword evidence="5 10" id="KW-0418">Kinase</keyword>
<comment type="catalytic activity">
    <reaction evidence="8">
        <text>L-seryl-[protein] + ATP = O-phospho-L-seryl-[protein] + ADP + H(+)</text>
        <dbReference type="Rhea" id="RHEA:17989"/>
        <dbReference type="Rhea" id="RHEA-COMP:9863"/>
        <dbReference type="Rhea" id="RHEA-COMP:11604"/>
        <dbReference type="ChEBI" id="CHEBI:15378"/>
        <dbReference type="ChEBI" id="CHEBI:29999"/>
        <dbReference type="ChEBI" id="CHEBI:30616"/>
        <dbReference type="ChEBI" id="CHEBI:83421"/>
        <dbReference type="ChEBI" id="CHEBI:456216"/>
        <dbReference type="EC" id="2.7.11.1"/>
    </reaction>
</comment>
<organism evidence="10 11">
    <name type="scientific">Cyberlindnera fabianii</name>
    <name type="common">Yeast</name>
    <name type="synonym">Hansenula fabianii</name>
    <dbReference type="NCBI Taxonomy" id="36022"/>
    <lineage>
        <taxon>Eukaryota</taxon>
        <taxon>Fungi</taxon>
        <taxon>Dikarya</taxon>
        <taxon>Ascomycota</taxon>
        <taxon>Saccharomycotina</taxon>
        <taxon>Saccharomycetes</taxon>
        <taxon>Phaffomycetales</taxon>
        <taxon>Phaffomycetaceae</taxon>
        <taxon>Cyberlindnera</taxon>
    </lineage>
</organism>
<keyword evidence="6" id="KW-0067">ATP-binding</keyword>
<dbReference type="PROSITE" id="PS00108">
    <property type="entry name" value="PROTEIN_KINASE_ST"/>
    <property type="match status" value="1"/>
</dbReference>
<dbReference type="PANTHER" id="PTHR43895:SF32">
    <property type="entry name" value="SERINE_THREONINE-PROTEIN KINASE CHK1"/>
    <property type="match status" value="1"/>
</dbReference>
<dbReference type="PROSITE" id="PS50011">
    <property type="entry name" value="PROTEIN_KINASE_DOM"/>
    <property type="match status" value="1"/>
</dbReference>
<dbReference type="GO" id="GO:0004674">
    <property type="term" value="F:protein serine/threonine kinase activity"/>
    <property type="evidence" value="ECO:0007669"/>
    <property type="project" value="UniProtKB-KW"/>
</dbReference>
<dbReference type="STRING" id="36022.A0A1V2LAQ5"/>
<evidence type="ECO:0000259" key="9">
    <source>
        <dbReference type="PROSITE" id="PS50011"/>
    </source>
</evidence>
<dbReference type="PANTHER" id="PTHR43895">
    <property type="entry name" value="CALCIUM/CALMODULIN-DEPENDENT PROTEIN KINASE KINASE-RELATED"/>
    <property type="match status" value="1"/>
</dbReference>
<evidence type="ECO:0000313" key="10">
    <source>
        <dbReference type="EMBL" id="ONH68715.1"/>
    </source>
</evidence>